<comment type="similarity">
    <text evidence="9">Belongs to the FtsQ/DivIB family. FtsQ subfamily.</text>
</comment>
<dbReference type="HAMAP" id="MF_00911">
    <property type="entry name" value="FtsQ_subfam"/>
    <property type="match status" value="1"/>
</dbReference>
<evidence type="ECO:0000256" key="7">
    <source>
        <dbReference type="ARBA" id="ARBA00023136"/>
    </source>
</evidence>
<dbReference type="InterPro" id="IPR013685">
    <property type="entry name" value="POTRA_FtsQ_type"/>
</dbReference>
<dbReference type="GO" id="GO:0090529">
    <property type="term" value="P:cell septum assembly"/>
    <property type="evidence" value="ECO:0007669"/>
    <property type="project" value="InterPro"/>
</dbReference>
<evidence type="ECO:0000256" key="2">
    <source>
        <dbReference type="ARBA" id="ARBA00022475"/>
    </source>
</evidence>
<protein>
    <recommendedName>
        <fullName evidence="9">Cell division protein FtsQ</fullName>
    </recommendedName>
</protein>
<evidence type="ECO:0000256" key="3">
    <source>
        <dbReference type="ARBA" id="ARBA00022519"/>
    </source>
</evidence>
<keyword evidence="6 9" id="KW-1133">Transmembrane helix</keyword>
<keyword evidence="5 9" id="KW-0812">Transmembrane</keyword>
<evidence type="ECO:0000256" key="9">
    <source>
        <dbReference type="HAMAP-Rule" id="MF_00911"/>
    </source>
</evidence>
<keyword evidence="8 9" id="KW-0131">Cell cycle</keyword>
<dbReference type="InterPro" id="IPR026579">
    <property type="entry name" value="FtsQ"/>
</dbReference>
<accession>A0A081CRE2</accession>
<keyword evidence="7 9" id="KW-0472">Membrane</keyword>
<comment type="caution">
    <text evidence="12">The sequence shown here is derived from an EMBL/GenBank/DDBJ whole genome shotgun (WGS) entry which is preliminary data.</text>
</comment>
<dbReference type="PROSITE" id="PS51779">
    <property type="entry name" value="POTRA"/>
    <property type="match status" value="1"/>
</dbReference>
<evidence type="ECO:0000256" key="1">
    <source>
        <dbReference type="ARBA" id="ARBA00004370"/>
    </source>
</evidence>
<evidence type="ECO:0000256" key="6">
    <source>
        <dbReference type="ARBA" id="ARBA00022989"/>
    </source>
</evidence>
<comment type="subcellular location">
    <subcellularLocation>
        <location evidence="9">Cell inner membrane</location>
        <topology evidence="9">Single-pass type II membrane protein</topology>
    </subcellularLocation>
    <subcellularLocation>
        <location evidence="1">Membrane</location>
    </subcellularLocation>
    <text evidence="9">Localizes to the division septum.</text>
</comment>
<reference evidence="12 13" key="1">
    <citation type="submission" date="2014-08" db="EMBL/GenBank/DDBJ databases">
        <title>Whole genome shotgun sequence of Rhizobium rubi NBRC 13261.</title>
        <authorList>
            <person name="Katano-Makiyama Y."/>
            <person name="Hosoyama A."/>
            <person name="Hashimoto M."/>
            <person name="Hosoyama Y."/>
            <person name="Noguchi M."/>
            <person name="Tsuchikane K."/>
            <person name="Uohara A."/>
            <person name="Ohji S."/>
            <person name="Ichikawa N."/>
            <person name="Kimura A."/>
            <person name="Yamazoe A."/>
            <person name="Fujita N."/>
        </authorList>
    </citation>
    <scope>NUCLEOTIDE SEQUENCE [LARGE SCALE GENOMIC DNA]</scope>
    <source>
        <strain evidence="12 13">NBRC 13261</strain>
    </source>
</reference>
<dbReference type="GO" id="GO:0032153">
    <property type="term" value="C:cell division site"/>
    <property type="evidence" value="ECO:0007669"/>
    <property type="project" value="UniProtKB-UniRule"/>
</dbReference>
<dbReference type="EMBL" id="BBJU01000004">
    <property type="protein sequence ID" value="GAK69238.1"/>
    <property type="molecule type" value="Genomic_DNA"/>
</dbReference>
<dbReference type="InterPro" id="IPR034746">
    <property type="entry name" value="POTRA"/>
</dbReference>
<dbReference type="Pfam" id="PF03799">
    <property type="entry name" value="FtsQ_DivIB_C"/>
    <property type="match status" value="1"/>
</dbReference>
<evidence type="ECO:0000256" key="10">
    <source>
        <dbReference type="SAM" id="MobiDB-lite"/>
    </source>
</evidence>
<feature type="compositionally biased region" description="Basic and acidic residues" evidence="10">
    <location>
        <begin position="12"/>
        <end position="22"/>
    </location>
</feature>
<keyword evidence="4 9" id="KW-0132">Cell division</keyword>
<feature type="region of interest" description="Disordered" evidence="10">
    <location>
        <begin position="1"/>
        <end position="22"/>
    </location>
</feature>
<gene>
    <name evidence="9 12" type="primary">ftsQ</name>
    <name evidence="12" type="ORF">RRU01S_04_00600</name>
</gene>
<evidence type="ECO:0000256" key="5">
    <source>
        <dbReference type="ARBA" id="ARBA00022692"/>
    </source>
</evidence>
<keyword evidence="3 9" id="KW-0997">Cell inner membrane</keyword>
<keyword evidence="2 9" id="KW-1003">Cell membrane</keyword>
<dbReference type="eggNOG" id="COG1589">
    <property type="taxonomic scope" value="Bacteria"/>
</dbReference>
<dbReference type="GO" id="GO:0005886">
    <property type="term" value="C:plasma membrane"/>
    <property type="evidence" value="ECO:0007669"/>
    <property type="project" value="UniProtKB-SubCell"/>
</dbReference>
<dbReference type="Pfam" id="PF08478">
    <property type="entry name" value="POTRA_1"/>
    <property type="match status" value="1"/>
</dbReference>
<dbReference type="PANTHER" id="PTHR35851:SF1">
    <property type="entry name" value="CELL DIVISION PROTEIN FTSQ"/>
    <property type="match status" value="1"/>
</dbReference>
<dbReference type="Proteomes" id="UP000028701">
    <property type="component" value="Unassembled WGS sequence"/>
</dbReference>
<proteinExistence type="inferred from homology"/>
<dbReference type="Gene3D" id="3.10.20.310">
    <property type="entry name" value="membrane protein fhac"/>
    <property type="match status" value="1"/>
</dbReference>
<comment type="function">
    <text evidence="9">Essential cell division protein.</text>
</comment>
<dbReference type="InterPro" id="IPR005548">
    <property type="entry name" value="Cell_div_FtsQ/DivIB_C"/>
</dbReference>
<evidence type="ECO:0000259" key="11">
    <source>
        <dbReference type="PROSITE" id="PS51779"/>
    </source>
</evidence>
<dbReference type="RefSeq" id="WP_045228840.1">
    <property type="nucleotide sequence ID" value="NZ_BBJU01000004.1"/>
</dbReference>
<organism evidence="12 13">
    <name type="scientific">Agrobacterium rubi TR3 = NBRC 13261</name>
    <dbReference type="NCBI Taxonomy" id="1368415"/>
    <lineage>
        <taxon>Bacteria</taxon>
        <taxon>Pseudomonadati</taxon>
        <taxon>Pseudomonadota</taxon>
        <taxon>Alphaproteobacteria</taxon>
        <taxon>Hyphomicrobiales</taxon>
        <taxon>Rhizobiaceae</taxon>
        <taxon>Rhizobium/Agrobacterium group</taxon>
        <taxon>Agrobacterium</taxon>
    </lineage>
</organism>
<dbReference type="Gene3D" id="3.40.50.11690">
    <property type="entry name" value="Cell division protein FtsQ/DivIB"/>
    <property type="match status" value="1"/>
</dbReference>
<evidence type="ECO:0000256" key="4">
    <source>
        <dbReference type="ARBA" id="ARBA00022618"/>
    </source>
</evidence>
<dbReference type="InterPro" id="IPR045335">
    <property type="entry name" value="FtsQ_C_sf"/>
</dbReference>
<dbReference type="AlphaFoldDB" id="A0A081CRE2"/>
<sequence>MFAITGKKSSVKKREQSASASVDERMVLPRPLRKVFRFGVSLATGRVHIPAHTGTLATAAFFSCVGLYGMSLGGHTNVVTQATTSAAGFAIEDVKVSGNIQTSEIDVFQLLGLDGATSLIALDVNAARKKLTELPWVEDVDVRKIYPKTIEVRLKEREAFGIWQHGTELSLIEKSGSVIAPLRDNKYAGLPLFVGRDAETGAAGFVDELADWPEIRNRVRAYVRVAGRRWDLHLDNGIVVKLPEENVPKALQLLSRMDMEDKVLSRDVAAVDLRLSDRTTVQLTEGAAERRQKAVEARTKAIKLAEKNT</sequence>
<dbReference type="PANTHER" id="PTHR35851">
    <property type="entry name" value="CELL DIVISION PROTEIN FTSQ"/>
    <property type="match status" value="1"/>
</dbReference>
<dbReference type="GO" id="GO:0043093">
    <property type="term" value="P:FtsZ-dependent cytokinesis"/>
    <property type="evidence" value="ECO:0007669"/>
    <property type="project" value="UniProtKB-UniRule"/>
</dbReference>
<name>A0A081CRE2_9HYPH</name>
<evidence type="ECO:0000256" key="8">
    <source>
        <dbReference type="ARBA" id="ARBA00023306"/>
    </source>
</evidence>
<evidence type="ECO:0000313" key="13">
    <source>
        <dbReference type="Proteomes" id="UP000028701"/>
    </source>
</evidence>
<evidence type="ECO:0000313" key="12">
    <source>
        <dbReference type="EMBL" id="GAK69238.1"/>
    </source>
</evidence>
<feature type="domain" description="POTRA" evidence="11">
    <location>
        <begin position="89"/>
        <end position="157"/>
    </location>
</feature>